<feature type="region of interest" description="Disordered" evidence="8">
    <location>
        <begin position="15"/>
        <end position="40"/>
    </location>
</feature>
<dbReference type="SUPFAM" id="SSF82199">
    <property type="entry name" value="SET domain"/>
    <property type="match status" value="1"/>
</dbReference>
<evidence type="ECO:0000256" key="2">
    <source>
        <dbReference type="ARBA" id="ARBA00022454"/>
    </source>
</evidence>
<sequence>MVFAQLGANASVTLPIPRSTGRRVNQKPSTQRSQMNPKNQTAITQDVRLPGHPIHRSICGVIVANPTSINQKYGELSTHPQIQFGPKFKNEIPSGSARDGQNGAYMTKWMYPGIPRKKLRLEDVETHGQTNDWTVQAIYKSKMGNLMCSYVGWNSSAVYEQFSPRKFAKENREVMDTANLRDAFLKVMKNDPELTNEMKKATGKWLWMRHELLEDEDNVFWLYEDLTYFHSKIHIDYGLAPLMYICLREEMVDPPRFKYTAFNIVEETAMDAILEGRSNWTFKKLQNTMKRTKPAPRPNACEASETCKCDRLFDLLYARSRYNHRGWKRQYMSPDNNGILDMSTFESEHFRIIIECSDSCGCSSKCPRRRAQQGQNKHLVVYYENEIIKFGLRAAERIQKGEFVCEYTGVVVLPKEGVQRNESYDATINLLHENLVIDSSQIGNLARFMSHACEPNAVMIETHSRVKESDPLIPRISVYALEDIAVGEKIAISYYRTELMQTGVGIKCG</sequence>
<keyword evidence="4" id="KW-0808">Transferase</keyword>
<comment type="subcellular location">
    <subcellularLocation>
        <location evidence="1">Chromosome</location>
    </subcellularLocation>
</comment>
<dbReference type="AlphaFoldDB" id="A0A2G5UB03"/>
<evidence type="ECO:0000259" key="9">
    <source>
        <dbReference type="PROSITE" id="PS50280"/>
    </source>
</evidence>
<evidence type="ECO:0000256" key="1">
    <source>
        <dbReference type="ARBA" id="ARBA00004286"/>
    </source>
</evidence>
<keyword evidence="7" id="KW-0862">Zinc</keyword>
<dbReference type="InterPro" id="IPR050973">
    <property type="entry name" value="H3K9_Histone-Lys_N-MTase"/>
</dbReference>
<evidence type="ECO:0000256" key="5">
    <source>
        <dbReference type="ARBA" id="ARBA00022691"/>
    </source>
</evidence>
<dbReference type="GO" id="GO:0046872">
    <property type="term" value="F:metal ion binding"/>
    <property type="evidence" value="ECO:0007669"/>
    <property type="project" value="UniProtKB-KW"/>
</dbReference>
<dbReference type="Gene3D" id="2.170.270.10">
    <property type="entry name" value="SET domain"/>
    <property type="match status" value="1"/>
</dbReference>
<evidence type="ECO:0000256" key="8">
    <source>
        <dbReference type="SAM" id="MobiDB-lite"/>
    </source>
</evidence>
<dbReference type="PANTHER" id="PTHR46223:SF3">
    <property type="entry name" value="HISTONE-LYSINE N-METHYLTRANSFERASE SET-23"/>
    <property type="match status" value="1"/>
</dbReference>
<evidence type="ECO:0000256" key="7">
    <source>
        <dbReference type="ARBA" id="ARBA00022833"/>
    </source>
</evidence>
<evidence type="ECO:0000256" key="3">
    <source>
        <dbReference type="ARBA" id="ARBA00022603"/>
    </source>
</evidence>
<keyword evidence="3" id="KW-0489">Methyltransferase</keyword>
<accession>A0A2G5UB03</accession>
<evidence type="ECO:0000313" key="10">
    <source>
        <dbReference type="EMBL" id="PIC36456.1"/>
    </source>
</evidence>
<dbReference type="PANTHER" id="PTHR46223">
    <property type="entry name" value="HISTONE-LYSINE N-METHYLTRANSFERASE SUV39H"/>
    <property type="match status" value="1"/>
</dbReference>
<proteinExistence type="predicted"/>
<dbReference type="STRING" id="1611254.A0A2G5UB03"/>
<evidence type="ECO:0000313" key="11">
    <source>
        <dbReference type="Proteomes" id="UP000230233"/>
    </source>
</evidence>
<dbReference type="Proteomes" id="UP000230233">
    <property type="component" value="Chromosome IV"/>
</dbReference>
<dbReference type="SMART" id="SM00317">
    <property type="entry name" value="SET"/>
    <property type="match status" value="1"/>
</dbReference>
<dbReference type="InterPro" id="IPR001214">
    <property type="entry name" value="SET_dom"/>
</dbReference>
<feature type="domain" description="SET" evidence="9">
    <location>
        <begin position="377"/>
        <end position="495"/>
    </location>
</feature>
<dbReference type="InterPro" id="IPR046341">
    <property type="entry name" value="SET_dom_sf"/>
</dbReference>
<keyword evidence="2" id="KW-0158">Chromosome</keyword>
<dbReference type="OrthoDB" id="5846691at2759"/>
<keyword evidence="11" id="KW-1185">Reference proteome</keyword>
<dbReference type="Pfam" id="PF00856">
    <property type="entry name" value="SET"/>
    <property type="match status" value="1"/>
</dbReference>
<reference evidence="11" key="1">
    <citation type="submission" date="2017-10" db="EMBL/GenBank/DDBJ databases">
        <title>Rapid genome shrinkage in a self-fertile nematode reveals novel sperm competition proteins.</title>
        <authorList>
            <person name="Yin D."/>
            <person name="Schwarz E.M."/>
            <person name="Thomas C.G."/>
            <person name="Felde R.L."/>
            <person name="Korf I.F."/>
            <person name="Cutter A.D."/>
            <person name="Schartner C.M."/>
            <person name="Ralston E.J."/>
            <person name="Meyer B.J."/>
            <person name="Haag E.S."/>
        </authorList>
    </citation>
    <scope>NUCLEOTIDE SEQUENCE [LARGE SCALE GENOMIC DNA]</scope>
    <source>
        <strain evidence="11">JU1422</strain>
    </source>
</reference>
<comment type="caution">
    <text evidence="10">The sequence shown here is derived from an EMBL/GenBank/DDBJ whole genome shotgun (WGS) entry which is preliminary data.</text>
</comment>
<dbReference type="GO" id="GO:0032259">
    <property type="term" value="P:methylation"/>
    <property type="evidence" value="ECO:0007669"/>
    <property type="project" value="UniProtKB-KW"/>
</dbReference>
<keyword evidence="6" id="KW-0479">Metal-binding</keyword>
<name>A0A2G5UB03_9PELO</name>
<evidence type="ECO:0000256" key="4">
    <source>
        <dbReference type="ARBA" id="ARBA00022679"/>
    </source>
</evidence>
<dbReference type="GO" id="GO:0005694">
    <property type="term" value="C:chromosome"/>
    <property type="evidence" value="ECO:0007669"/>
    <property type="project" value="UniProtKB-SubCell"/>
</dbReference>
<dbReference type="EMBL" id="PDUG01000004">
    <property type="protein sequence ID" value="PIC36456.1"/>
    <property type="molecule type" value="Genomic_DNA"/>
</dbReference>
<feature type="compositionally biased region" description="Polar residues" evidence="8">
    <location>
        <begin position="26"/>
        <end position="40"/>
    </location>
</feature>
<organism evidence="10 11">
    <name type="scientific">Caenorhabditis nigoni</name>
    <dbReference type="NCBI Taxonomy" id="1611254"/>
    <lineage>
        <taxon>Eukaryota</taxon>
        <taxon>Metazoa</taxon>
        <taxon>Ecdysozoa</taxon>
        <taxon>Nematoda</taxon>
        <taxon>Chromadorea</taxon>
        <taxon>Rhabditida</taxon>
        <taxon>Rhabditina</taxon>
        <taxon>Rhabditomorpha</taxon>
        <taxon>Rhabditoidea</taxon>
        <taxon>Rhabditidae</taxon>
        <taxon>Peloderinae</taxon>
        <taxon>Caenorhabditis</taxon>
    </lineage>
</organism>
<dbReference type="GO" id="GO:0008168">
    <property type="term" value="F:methyltransferase activity"/>
    <property type="evidence" value="ECO:0007669"/>
    <property type="project" value="UniProtKB-KW"/>
</dbReference>
<dbReference type="PROSITE" id="PS50280">
    <property type="entry name" value="SET"/>
    <property type="match status" value="1"/>
</dbReference>
<keyword evidence="5" id="KW-0949">S-adenosyl-L-methionine</keyword>
<protein>
    <recommendedName>
        <fullName evidence="9">SET domain-containing protein</fullName>
    </recommendedName>
</protein>
<evidence type="ECO:0000256" key="6">
    <source>
        <dbReference type="ARBA" id="ARBA00022723"/>
    </source>
</evidence>
<gene>
    <name evidence="10" type="primary">Cnig_chr_IV.g15441</name>
    <name evidence="10" type="ORF">B9Z55_015441</name>
</gene>